<dbReference type="InterPro" id="IPR022225">
    <property type="entry name" value="Phage_tail_fibre_N"/>
</dbReference>
<reference evidence="5" key="1">
    <citation type="journal article" date="2021" name="Proc. Natl. Acad. Sci. U.S.A.">
        <title>A Catalog of Tens of Thousands of Viruses from Human Metagenomes Reveals Hidden Associations with Chronic Diseases.</title>
        <authorList>
            <person name="Tisza M.J."/>
            <person name="Buck C.B."/>
        </authorList>
    </citation>
    <scope>NUCLEOTIDE SEQUENCE</scope>
    <source>
        <strain evidence="5">CtWPU11</strain>
    </source>
</reference>
<keyword evidence="2" id="KW-1160">Virus entry into host cell</keyword>
<dbReference type="GO" id="GO:0019062">
    <property type="term" value="P:virion attachment to host cell"/>
    <property type="evidence" value="ECO:0007669"/>
    <property type="project" value="UniProtKB-KW"/>
</dbReference>
<dbReference type="Pfam" id="PF12571">
    <property type="entry name" value="Phage_tail_fib"/>
    <property type="match status" value="1"/>
</dbReference>
<organism evidence="5">
    <name type="scientific">Myoviridae sp. ctWPU11</name>
    <dbReference type="NCBI Taxonomy" id="2825118"/>
    <lineage>
        <taxon>Viruses</taxon>
        <taxon>Duplodnaviria</taxon>
        <taxon>Heunggongvirae</taxon>
        <taxon>Uroviricota</taxon>
        <taxon>Caudoviricetes</taxon>
    </lineage>
</organism>
<evidence type="ECO:0000256" key="1">
    <source>
        <dbReference type="ARBA" id="ARBA00022672"/>
    </source>
</evidence>
<evidence type="ECO:0000256" key="2">
    <source>
        <dbReference type="ARBA" id="ARBA00022804"/>
    </source>
</evidence>
<protein>
    <submittedName>
        <fullName evidence="5">Tail collar fiber protein</fullName>
    </submittedName>
</protein>
<feature type="domain" description="Phage tail fibre protein N-terminal" evidence="4">
    <location>
        <begin position="27"/>
        <end position="166"/>
    </location>
</feature>
<feature type="region of interest" description="Disordered" evidence="3">
    <location>
        <begin position="1"/>
        <end position="20"/>
    </location>
</feature>
<keyword evidence="2" id="KW-0945">Host-virus interaction</keyword>
<keyword evidence="2" id="KW-1161">Viral attachment to host cell</keyword>
<sequence length="280" mass="30338">MPEKIATVPTGPEDETPISGVTTENPDFFCLLTEAGSRLEAAAKAAGKPVVLSHISVGDGGGEGVTPDVSVEALVQEVYRRPIDTLSQDETDINICWAHIVIPASEGGWWIREFGVWAQPLDDGEPVLYAYGNHAPYYKLKSSVGQATTHELSVPIILSGTAEVRILVADAGYASRQEVQQLSRIVEALRHPQEAFWTLKSPVEEGGTLDLPEELAYLPGEHLIDLFWNGLICAPGQQYEELPAPENASVSASLRLLFAAPAGSEFRIVIRPYSIQPRLA</sequence>
<evidence type="ECO:0000259" key="4">
    <source>
        <dbReference type="Pfam" id="PF12571"/>
    </source>
</evidence>
<accession>A0A8S5UA84</accession>
<dbReference type="PANTHER" id="PTHR35191:SF1">
    <property type="entry name" value="PROPHAGE SIDE TAIL FIBER PROTEIN HOMOLOG STFQ-RELATED"/>
    <property type="match status" value="1"/>
</dbReference>
<evidence type="ECO:0000313" key="5">
    <source>
        <dbReference type="EMBL" id="DAF91397.1"/>
    </source>
</evidence>
<name>A0A8S5UA84_9CAUD</name>
<proteinExistence type="predicted"/>
<keyword evidence="1" id="KW-0946">Virion</keyword>
<dbReference type="PANTHER" id="PTHR35191">
    <property type="entry name" value="PROPHAGE SIDE TAIL FIBER PROTEIN HOMOLOG STFQ-RELATED"/>
    <property type="match status" value="1"/>
</dbReference>
<keyword evidence="1" id="KW-1230">Viral tail fiber protein</keyword>
<dbReference type="GO" id="GO:0098024">
    <property type="term" value="C:virus tail, fiber"/>
    <property type="evidence" value="ECO:0007669"/>
    <property type="project" value="UniProtKB-KW"/>
</dbReference>
<dbReference type="EMBL" id="BK016053">
    <property type="protein sequence ID" value="DAF91397.1"/>
    <property type="molecule type" value="Genomic_DNA"/>
</dbReference>
<evidence type="ECO:0000256" key="3">
    <source>
        <dbReference type="SAM" id="MobiDB-lite"/>
    </source>
</evidence>
<dbReference type="InterPro" id="IPR051934">
    <property type="entry name" value="Phage_Tail_Fiber_Structural"/>
</dbReference>
<keyword evidence="1" id="KW-1227">Viral tail protein</keyword>